<reference evidence="1 2" key="1">
    <citation type="journal article" date="2018" name="Genome Biol.">
        <title>SKESA: strategic k-mer extension for scrupulous assemblies.</title>
        <authorList>
            <person name="Souvorov A."/>
            <person name="Agarwala R."/>
            <person name="Lipman D.J."/>
        </authorList>
    </citation>
    <scope>NUCLEOTIDE SEQUENCE [LARGE SCALE GENOMIC DNA]</scope>
    <source>
        <strain evidence="2">ecoli[ST-405]</strain>
    </source>
</reference>
<comment type="caution">
    <text evidence="1">The sequence shown here is derived from an EMBL/GenBank/DDBJ whole genome shotgun (WGS) entry which is preliminary data.</text>
</comment>
<sequence length="92" mass="10070">MKATANFIACPHESQGTSYDVLFVNADAPSTEIWEAAFSRLEAVRRLNDELSVAVDDKSTQTPLALVNSILLSDAMAMINLIGNRLDQESKE</sequence>
<gene>
    <name evidence="1" type="ORF">HLZ39_24635</name>
</gene>
<dbReference type="AlphaFoldDB" id="A0AAN5JT22"/>
<dbReference type="RefSeq" id="WP_001576623.1">
    <property type="nucleotide sequence ID" value="NZ_AP018784.2"/>
</dbReference>
<dbReference type="Proteomes" id="UP000842519">
    <property type="component" value="Unassembled WGS sequence"/>
</dbReference>
<proteinExistence type="predicted"/>
<accession>A0AAN5JT22</accession>
<dbReference type="EMBL" id="DABGKQ010000086">
    <property type="protein sequence ID" value="HAJ5807631.1"/>
    <property type="molecule type" value="Genomic_DNA"/>
</dbReference>
<name>A0AAN5JT22_ECOLX</name>
<protein>
    <submittedName>
        <fullName evidence="1">Uncharacterized protein</fullName>
    </submittedName>
</protein>
<evidence type="ECO:0000313" key="1">
    <source>
        <dbReference type="EMBL" id="HAJ5807631.1"/>
    </source>
</evidence>
<organism evidence="1 2">
    <name type="scientific">Escherichia coli</name>
    <dbReference type="NCBI Taxonomy" id="562"/>
    <lineage>
        <taxon>Bacteria</taxon>
        <taxon>Pseudomonadati</taxon>
        <taxon>Pseudomonadota</taxon>
        <taxon>Gammaproteobacteria</taxon>
        <taxon>Enterobacterales</taxon>
        <taxon>Enterobacteriaceae</taxon>
        <taxon>Escherichia</taxon>
    </lineage>
</organism>
<evidence type="ECO:0000313" key="2">
    <source>
        <dbReference type="Proteomes" id="UP000842519"/>
    </source>
</evidence>